<evidence type="ECO:0000256" key="2">
    <source>
        <dbReference type="PIRSR" id="PIRSR017388-1"/>
    </source>
</evidence>
<feature type="active site" description="Charge relay system" evidence="2">
    <location>
        <position position="208"/>
    </location>
</feature>
<dbReference type="RefSeq" id="WP_135328243.1">
    <property type="nucleotide sequence ID" value="NZ_SRJC01000004.1"/>
</dbReference>
<protein>
    <submittedName>
        <fullName evidence="5">Alpha/beta fold hydrolase</fullName>
    </submittedName>
</protein>
<dbReference type="PIRSF" id="PIRSF017388">
    <property type="entry name" value="Esterase_lipase"/>
    <property type="match status" value="1"/>
</dbReference>
<comment type="caution">
    <text evidence="5">The sequence shown here is derived from an EMBL/GenBank/DDBJ whole genome shotgun (WGS) entry which is preliminary data.</text>
</comment>
<evidence type="ECO:0000313" key="6">
    <source>
        <dbReference type="Proteomes" id="UP000297982"/>
    </source>
</evidence>
<feature type="binding site" evidence="3">
    <location>
        <position position="11"/>
    </location>
    <ligand>
        <name>substrate</name>
    </ligand>
</feature>
<evidence type="ECO:0000313" key="5">
    <source>
        <dbReference type="EMBL" id="TGB01963.1"/>
    </source>
</evidence>
<keyword evidence="6" id="KW-1185">Reference proteome</keyword>
<dbReference type="InterPro" id="IPR029058">
    <property type="entry name" value="AB_hydrolase_fold"/>
</dbReference>
<dbReference type="InterPro" id="IPR050266">
    <property type="entry name" value="AB_hydrolase_sf"/>
</dbReference>
<dbReference type="EMBL" id="SRJC01000004">
    <property type="protein sequence ID" value="TGB01963.1"/>
    <property type="molecule type" value="Genomic_DNA"/>
</dbReference>
<dbReference type="PANTHER" id="PTHR43798:SF31">
    <property type="entry name" value="AB HYDROLASE SUPERFAMILY PROTEIN YCLE"/>
    <property type="match status" value="1"/>
</dbReference>
<dbReference type="AlphaFoldDB" id="A0A4Z0GX55"/>
<reference evidence="5 6" key="1">
    <citation type="journal article" date="2003" name="Int. J. Syst. Evol. Microbiol.">
        <title>Halobacillus salinus sp. nov., isolated from a salt lake on the coast of the East Sea in Korea.</title>
        <authorList>
            <person name="Yoon J.H."/>
            <person name="Kang K.H."/>
            <person name="Park Y.H."/>
        </authorList>
    </citation>
    <scope>NUCLEOTIDE SEQUENCE [LARGE SCALE GENOMIC DNA]</scope>
    <source>
        <strain evidence="5 6">HSL-3</strain>
    </source>
</reference>
<accession>A0A4Z0GX55</accession>
<feature type="active site" description="Charge relay system" evidence="2">
    <location>
        <position position="178"/>
    </location>
</feature>
<proteinExistence type="predicted"/>
<dbReference type="InterPro" id="IPR000073">
    <property type="entry name" value="AB_hydrolase_1"/>
</dbReference>
<dbReference type="Proteomes" id="UP000297982">
    <property type="component" value="Unassembled WGS sequence"/>
</dbReference>
<gene>
    <name evidence="5" type="ORF">E4663_15135</name>
</gene>
<dbReference type="Gene3D" id="3.40.50.1820">
    <property type="entry name" value="alpha/beta hydrolase"/>
    <property type="match status" value="1"/>
</dbReference>
<dbReference type="InterPro" id="IPR012354">
    <property type="entry name" value="Esterase_lipase"/>
</dbReference>
<keyword evidence="1 5" id="KW-0378">Hydrolase</keyword>
<feature type="active site" description="Nucleophile" evidence="2">
    <location>
        <position position="79"/>
    </location>
</feature>
<feature type="domain" description="AB hydrolase-1" evidence="4">
    <location>
        <begin position="6"/>
        <end position="149"/>
    </location>
</feature>
<dbReference type="PANTHER" id="PTHR43798">
    <property type="entry name" value="MONOACYLGLYCEROL LIPASE"/>
    <property type="match status" value="1"/>
</dbReference>
<evidence type="ECO:0000256" key="3">
    <source>
        <dbReference type="PIRSR" id="PIRSR017388-2"/>
    </source>
</evidence>
<evidence type="ECO:0000259" key="4">
    <source>
        <dbReference type="Pfam" id="PF00561"/>
    </source>
</evidence>
<feature type="binding site" evidence="3">
    <location>
        <position position="80"/>
    </location>
    <ligand>
        <name>substrate</name>
    </ligand>
</feature>
<dbReference type="Pfam" id="PF00561">
    <property type="entry name" value="Abhydrolase_1"/>
    <property type="match status" value="1"/>
</dbReference>
<name>A0A4Z0GX55_9BACI</name>
<dbReference type="STRING" id="192814.GCA_900166575_03806"/>
<organism evidence="5 6">
    <name type="scientific">Halobacillus salinus</name>
    <dbReference type="NCBI Taxonomy" id="192814"/>
    <lineage>
        <taxon>Bacteria</taxon>
        <taxon>Bacillati</taxon>
        <taxon>Bacillota</taxon>
        <taxon>Bacilli</taxon>
        <taxon>Bacillales</taxon>
        <taxon>Bacillaceae</taxon>
        <taxon>Halobacillus</taxon>
    </lineage>
</organism>
<dbReference type="GO" id="GO:0016020">
    <property type="term" value="C:membrane"/>
    <property type="evidence" value="ECO:0007669"/>
    <property type="project" value="TreeGrafter"/>
</dbReference>
<dbReference type="GO" id="GO:0052689">
    <property type="term" value="F:carboxylic ester hydrolase activity"/>
    <property type="evidence" value="ECO:0007669"/>
    <property type="project" value="InterPro"/>
</dbReference>
<sequence length="229" mass="26163">MTTACLFIHGFGGSPYETEPLYTVLEECTDWELRAPILPGHDENESLENREYMEWVSKAEKELEDLLFNYNHVYVIGYSMGGVIAAYLATKYNVEKLVLLSTSAHYIDVSQLAEDIWKMAKDAADGDLFENDLFQRYARRMGTTPMSASIEFQKLVDDLRPYFSKVDVPTLVLQGGQDGLLPPKSAEYIYDSIQCEDKTLHFLPQSKHMLCHGPEQKDLIQACRNFLEI</sequence>
<dbReference type="SUPFAM" id="SSF53474">
    <property type="entry name" value="alpha/beta-Hydrolases"/>
    <property type="match status" value="1"/>
</dbReference>
<evidence type="ECO:0000256" key="1">
    <source>
        <dbReference type="ARBA" id="ARBA00022801"/>
    </source>
</evidence>